<dbReference type="GeneID" id="19308093"/>
<accession>S7S0I1</accession>
<dbReference type="OMA" id="GAGQFDW"/>
<comment type="similarity">
    <text evidence="1 4">Belongs to the peptidase A1 family.</text>
</comment>
<dbReference type="GO" id="GO:0006508">
    <property type="term" value="P:proteolysis"/>
    <property type="evidence" value="ECO:0007669"/>
    <property type="project" value="UniProtKB-KW"/>
</dbReference>
<dbReference type="Proteomes" id="UP000030669">
    <property type="component" value="Unassembled WGS sequence"/>
</dbReference>
<dbReference type="PANTHER" id="PTHR47966:SF51">
    <property type="entry name" value="BETA-SITE APP-CLEAVING ENZYME, ISOFORM A-RELATED"/>
    <property type="match status" value="1"/>
</dbReference>
<dbReference type="InterPro" id="IPR001969">
    <property type="entry name" value="Aspartic_peptidase_AS"/>
</dbReference>
<name>S7S0I1_GLOTA</name>
<sequence>MKYPTLALTLALTVATSCSIKIPITQVKRPSSLHKRSGNGGVSVTRPSAAISNNRVLAASGDDDDDLDLTTVHDLIYIANVTVGNTEYPVQLDTGSSDLWIKGDSSPLPFANQTSTTYNLTYGIGWAYGHVSYAPAEFAGIKVPSQAFLDVSAASNPALSYGADGILGLGFTKLSTIDALVNKSGSSTGRSFLFNLFQDNPSEPNFIAFLLQRSTDPHDDVQGTFSLGETEEKYSSVLNTTAIPTWPENSPSRWNVLLDSIIVGQHSVSLTTAVANAPSNKAVALLDSGTSYTYAPTDIVQAIYGGVDGAKYDSGLGQWVVPCEAEIDMAIQIGGEVFPIHPLDVTPASLTDPSTCVGSFVPQSVSVGAGEFDWLVGDNVLRSIYSVYDFGDFDSSGNMGNPYVKLLSIVDPNEASADFVAVRGGTAKNNITYNASNSSDAAPATVTLSAKLADTLDSVGRYFPAMLAIMALNAVVLLALGVIGIVFMVRRGRSKRSGAIKRRSNPGRLSPMPMNPLDTSPTAPSHVYQPVSMALTEDTFVPPSAPFRKDYDQTKLGPRPMSVA</sequence>
<feature type="domain" description="Peptidase A1" evidence="8">
    <location>
        <begin position="77"/>
        <end position="399"/>
    </location>
</feature>
<dbReference type="InterPro" id="IPR021109">
    <property type="entry name" value="Peptidase_aspartic_dom_sf"/>
</dbReference>
<dbReference type="InterPro" id="IPR033121">
    <property type="entry name" value="PEPTIDASE_A1"/>
</dbReference>
<keyword evidence="6" id="KW-0812">Transmembrane</keyword>
<feature type="region of interest" description="Disordered" evidence="5">
    <location>
        <begin position="496"/>
        <end position="528"/>
    </location>
</feature>
<evidence type="ECO:0000256" key="2">
    <source>
        <dbReference type="ARBA" id="ARBA00022750"/>
    </source>
</evidence>
<keyword evidence="10" id="KW-1185">Reference proteome</keyword>
<protein>
    <submittedName>
        <fullName evidence="9">Acid protease</fullName>
    </submittedName>
</protein>
<keyword evidence="4 9" id="KW-0645">Protease</keyword>
<keyword evidence="4" id="KW-0378">Hydrolase</keyword>
<dbReference type="Gene3D" id="2.40.70.10">
    <property type="entry name" value="Acid Proteases"/>
    <property type="match status" value="2"/>
</dbReference>
<dbReference type="GO" id="GO:0004190">
    <property type="term" value="F:aspartic-type endopeptidase activity"/>
    <property type="evidence" value="ECO:0007669"/>
    <property type="project" value="UniProtKB-KW"/>
</dbReference>
<feature type="compositionally biased region" description="Basic residues" evidence="5">
    <location>
        <begin position="496"/>
        <end position="505"/>
    </location>
</feature>
<reference evidence="9 10" key="1">
    <citation type="journal article" date="2012" name="Science">
        <title>The Paleozoic origin of enzymatic lignin decomposition reconstructed from 31 fungal genomes.</title>
        <authorList>
            <person name="Floudas D."/>
            <person name="Binder M."/>
            <person name="Riley R."/>
            <person name="Barry K."/>
            <person name="Blanchette R.A."/>
            <person name="Henrissat B."/>
            <person name="Martinez A.T."/>
            <person name="Otillar R."/>
            <person name="Spatafora J.W."/>
            <person name="Yadav J.S."/>
            <person name="Aerts A."/>
            <person name="Benoit I."/>
            <person name="Boyd A."/>
            <person name="Carlson A."/>
            <person name="Copeland A."/>
            <person name="Coutinho P.M."/>
            <person name="de Vries R.P."/>
            <person name="Ferreira P."/>
            <person name="Findley K."/>
            <person name="Foster B."/>
            <person name="Gaskell J."/>
            <person name="Glotzer D."/>
            <person name="Gorecki P."/>
            <person name="Heitman J."/>
            <person name="Hesse C."/>
            <person name="Hori C."/>
            <person name="Igarashi K."/>
            <person name="Jurgens J.A."/>
            <person name="Kallen N."/>
            <person name="Kersten P."/>
            <person name="Kohler A."/>
            <person name="Kuees U."/>
            <person name="Kumar T.K.A."/>
            <person name="Kuo A."/>
            <person name="LaButti K."/>
            <person name="Larrondo L.F."/>
            <person name="Lindquist E."/>
            <person name="Ling A."/>
            <person name="Lombard V."/>
            <person name="Lucas S."/>
            <person name="Lundell T."/>
            <person name="Martin R."/>
            <person name="McLaughlin D.J."/>
            <person name="Morgenstern I."/>
            <person name="Morin E."/>
            <person name="Murat C."/>
            <person name="Nagy L.G."/>
            <person name="Nolan M."/>
            <person name="Ohm R.A."/>
            <person name="Patyshakuliyeva A."/>
            <person name="Rokas A."/>
            <person name="Ruiz-Duenas F.J."/>
            <person name="Sabat G."/>
            <person name="Salamov A."/>
            <person name="Samejima M."/>
            <person name="Schmutz J."/>
            <person name="Slot J.C."/>
            <person name="St John F."/>
            <person name="Stenlid J."/>
            <person name="Sun H."/>
            <person name="Sun S."/>
            <person name="Syed K."/>
            <person name="Tsang A."/>
            <person name="Wiebenga A."/>
            <person name="Young D."/>
            <person name="Pisabarro A."/>
            <person name="Eastwood D.C."/>
            <person name="Martin F."/>
            <person name="Cullen D."/>
            <person name="Grigoriev I.V."/>
            <person name="Hibbett D.S."/>
        </authorList>
    </citation>
    <scope>NUCLEOTIDE SEQUENCE [LARGE SCALE GENOMIC DNA]</scope>
    <source>
        <strain evidence="9 10">ATCC 11539</strain>
    </source>
</reference>
<dbReference type="InterPro" id="IPR034164">
    <property type="entry name" value="Pepsin-like_dom"/>
</dbReference>
<feature type="signal peptide" evidence="7">
    <location>
        <begin position="1"/>
        <end position="19"/>
    </location>
</feature>
<dbReference type="AlphaFoldDB" id="S7S0I1"/>
<feature type="chain" id="PRO_5004544317" evidence="7">
    <location>
        <begin position="20"/>
        <end position="564"/>
    </location>
</feature>
<dbReference type="PROSITE" id="PS00141">
    <property type="entry name" value="ASP_PROTEASE"/>
    <property type="match status" value="1"/>
</dbReference>
<dbReference type="Pfam" id="PF00026">
    <property type="entry name" value="Asp"/>
    <property type="match status" value="1"/>
</dbReference>
<feature type="transmembrane region" description="Helical" evidence="6">
    <location>
        <begin position="462"/>
        <end position="489"/>
    </location>
</feature>
<dbReference type="HOGENOM" id="CLU_013253_8_1_1"/>
<dbReference type="PROSITE" id="PS51767">
    <property type="entry name" value="PEPTIDASE_A1"/>
    <property type="match status" value="1"/>
</dbReference>
<dbReference type="RefSeq" id="XP_007862280.1">
    <property type="nucleotide sequence ID" value="XM_007864089.1"/>
</dbReference>
<keyword evidence="6" id="KW-0472">Membrane</keyword>
<feature type="active site" evidence="3">
    <location>
        <position position="93"/>
    </location>
</feature>
<dbReference type="PANTHER" id="PTHR47966">
    <property type="entry name" value="BETA-SITE APP-CLEAVING ENZYME, ISOFORM A-RELATED"/>
    <property type="match status" value="1"/>
</dbReference>
<evidence type="ECO:0000313" key="10">
    <source>
        <dbReference type="Proteomes" id="UP000030669"/>
    </source>
</evidence>
<dbReference type="PROSITE" id="PS51257">
    <property type="entry name" value="PROKAR_LIPOPROTEIN"/>
    <property type="match status" value="1"/>
</dbReference>
<keyword evidence="7" id="KW-0732">Signal</keyword>
<evidence type="ECO:0000256" key="3">
    <source>
        <dbReference type="PIRSR" id="PIRSR601461-1"/>
    </source>
</evidence>
<evidence type="ECO:0000313" key="9">
    <source>
        <dbReference type="EMBL" id="EPQ59234.1"/>
    </source>
</evidence>
<dbReference type="CDD" id="cd05471">
    <property type="entry name" value="pepsin_like"/>
    <property type="match status" value="1"/>
</dbReference>
<keyword evidence="6" id="KW-1133">Transmembrane helix</keyword>
<evidence type="ECO:0000259" key="8">
    <source>
        <dbReference type="PROSITE" id="PS51767"/>
    </source>
</evidence>
<organism evidence="9 10">
    <name type="scientific">Gloeophyllum trabeum (strain ATCC 11539 / FP-39264 / Madison 617)</name>
    <name type="common">Brown rot fungus</name>
    <dbReference type="NCBI Taxonomy" id="670483"/>
    <lineage>
        <taxon>Eukaryota</taxon>
        <taxon>Fungi</taxon>
        <taxon>Dikarya</taxon>
        <taxon>Basidiomycota</taxon>
        <taxon>Agaricomycotina</taxon>
        <taxon>Agaricomycetes</taxon>
        <taxon>Gloeophyllales</taxon>
        <taxon>Gloeophyllaceae</taxon>
        <taxon>Gloeophyllum</taxon>
    </lineage>
</organism>
<dbReference type="PRINTS" id="PR00792">
    <property type="entry name" value="PEPSIN"/>
</dbReference>
<feature type="active site" evidence="3">
    <location>
        <position position="287"/>
    </location>
</feature>
<gene>
    <name evidence="9" type="ORF">GLOTRDRAFT_70492</name>
</gene>
<dbReference type="EMBL" id="KB469297">
    <property type="protein sequence ID" value="EPQ59234.1"/>
    <property type="molecule type" value="Genomic_DNA"/>
</dbReference>
<evidence type="ECO:0000256" key="5">
    <source>
        <dbReference type="SAM" id="MobiDB-lite"/>
    </source>
</evidence>
<dbReference type="KEGG" id="gtr:GLOTRDRAFT_70492"/>
<evidence type="ECO:0000256" key="4">
    <source>
        <dbReference type="RuleBase" id="RU000454"/>
    </source>
</evidence>
<feature type="region of interest" description="Disordered" evidence="5">
    <location>
        <begin position="542"/>
        <end position="564"/>
    </location>
</feature>
<dbReference type="OrthoDB" id="2747330at2759"/>
<dbReference type="InterPro" id="IPR001461">
    <property type="entry name" value="Aspartic_peptidase_A1"/>
</dbReference>
<evidence type="ECO:0000256" key="1">
    <source>
        <dbReference type="ARBA" id="ARBA00007447"/>
    </source>
</evidence>
<evidence type="ECO:0000256" key="7">
    <source>
        <dbReference type="SAM" id="SignalP"/>
    </source>
</evidence>
<dbReference type="SUPFAM" id="SSF50630">
    <property type="entry name" value="Acid proteases"/>
    <property type="match status" value="1"/>
</dbReference>
<dbReference type="eggNOG" id="KOG1339">
    <property type="taxonomic scope" value="Eukaryota"/>
</dbReference>
<proteinExistence type="inferred from homology"/>
<keyword evidence="2 4" id="KW-0064">Aspartyl protease</keyword>
<evidence type="ECO:0000256" key="6">
    <source>
        <dbReference type="SAM" id="Phobius"/>
    </source>
</evidence>